<feature type="transmembrane region" description="Helical" evidence="2">
    <location>
        <begin position="245"/>
        <end position="265"/>
    </location>
</feature>
<dbReference type="PANTHER" id="PTHR34473">
    <property type="entry name" value="UPF0699 TRANSMEMBRANE PROTEIN YDBS"/>
    <property type="match status" value="1"/>
</dbReference>
<feature type="transmembrane region" description="Helical" evidence="2">
    <location>
        <begin position="277"/>
        <end position="300"/>
    </location>
</feature>
<dbReference type="Proteomes" id="UP000824243">
    <property type="component" value="Unassembled WGS sequence"/>
</dbReference>
<evidence type="ECO:0000259" key="3">
    <source>
        <dbReference type="Pfam" id="PF03703"/>
    </source>
</evidence>
<evidence type="ECO:0000256" key="1">
    <source>
        <dbReference type="SAM" id="MobiDB-lite"/>
    </source>
</evidence>
<feature type="region of interest" description="Disordered" evidence="1">
    <location>
        <begin position="1"/>
        <end position="26"/>
    </location>
</feature>
<evidence type="ECO:0000313" key="5">
    <source>
        <dbReference type="Proteomes" id="UP000824243"/>
    </source>
</evidence>
<keyword evidence="2" id="KW-0472">Membrane</keyword>
<keyword evidence="2" id="KW-0812">Transmembrane</keyword>
<name>A0A9D1VVD2_9FIRM</name>
<protein>
    <submittedName>
        <fullName evidence="4">PH domain-containing protein</fullName>
    </submittedName>
</protein>
<dbReference type="EMBL" id="DXFA01000026">
    <property type="protein sequence ID" value="HIX47690.1"/>
    <property type="molecule type" value="Genomic_DNA"/>
</dbReference>
<feature type="domain" description="YdbS-like PH" evidence="3">
    <location>
        <begin position="101"/>
        <end position="166"/>
    </location>
</feature>
<evidence type="ECO:0000313" key="4">
    <source>
        <dbReference type="EMBL" id="HIX47690.1"/>
    </source>
</evidence>
<accession>A0A9D1VVD2</accession>
<dbReference type="AlphaFoldDB" id="A0A9D1VVD2"/>
<reference evidence="4" key="1">
    <citation type="journal article" date="2021" name="PeerJ">
        <title>Extensive microbial diversity within the chicken gut microbiome revealed by metagenomics and culture.</title>
        <authorList>
            <person name="Gilroy R."/>
            <person name="Ravi A."/>
            <person name="Getino M."/>
            <person name="Pursley I."/>
            <person name="Horton D.L."/>
            <person name="Alikhan N.F."/>
            <person name="Baker D."/>
            <person name="Gharbi K."/>
            <person name="Hall N."/>
            <person name="Watson M."/>
            <person name="Adriaenssens E.M."/>
            <person name="Foster-Nyarko E."/>
            <person name="Jarju S."/>
            <person name="Secka A."/>
            <person name="Antonio M."/>
            <person name="Oren A."/>
            <person name="Chaudhuri R.R."/>
            <person name="La Ragione R."/>
            <person name="Hildebrand F."/>
            <person name="Pallen M.J."/>
        </authorList>
    </citation>
    <scope>NUCLEOTIDE SEQUENCE</scope>
    <source>
        <strain evidence="4">ChiSjej5B23-15282</strain>
    </source>
</reference>
<reference evidence="4" key="2">
    <citation type="submission" date="2021-04" db="EMBL/GenBank/DDBJ databases">
        <authorList>
            <person name="Gilroy R."/>
        </authorList>
    </citation>
    <scope>NUCLEOTIDE SEQUENCE</scope>
    <source>
        <strain evidence="4">ChiSjej5B23-15282</strain>
    </source>
</reference>
<feature type="transmembrane region" description="Helical" evidence="2">
    <location>
        <begin position="413"/>
        <end position="435"/>
    </location>
</feature>
<sequence length="546" mass="59735">MNVRDKENPSGGQAKMQTEKPQTGKTQGMRFRNHISIIAEQTGGLLIALLIVLVPSLLENIDELMETGLEFMDGKWLLVNLGLILFFLVIIVLQFAVWSKTYISLQDNAVVIERNTLNKKKNTIGIRNISNINTEQNLFEMLLGTCKVKLDTNSRSTADSTDVKIVLKKADALAFKQEVTRRIRDVESGAGKGFSAGSSAVFSARRAAGASEDILRETALASSGDAAETEDYDVRSDLGDILQHGFFSVNILSVAVIILGIAGAVRTVFQIVGDPDAAQTLIGAASGVLVAALIVASALWDTVKDFVRYYDFRAKRRGDKIYIRYGFLKKVEYTVPVDKIQALRLKQSFVARLGKRYMAEIVNVGMGDDNDEKNSFLILYSTEAKLNEKLSVLLPEFLDAAGAAVERQPSSVWAAWSVPALIYTVIVAACAAVCASAMPEYAIWAAAGAAVLEICLAAGMILKYLTEGSLAGNDFLKLAKGYFARTYLIVRYRKIQYVRFSRNPLAKACGIRKGEIHLLASSANTSHSIPYFKGNGEEIIKEGMLR</sequence>
<dbReference type="InterPro" id="IPR005182">
    <property type="entry name" value="YdbS-like_PH"/>
</dbReference>
<proteinExistence type="predicted"/>
<feature type="transmembrane region" description="Helical" evidence="2">
    <location>
        <begin position="441"/>
        <end position="462"/>
    </location>
</feature>
<dbReference type="Pfam" id="PF03703">
    <property type="entry name" value="bPH_2"/>
    <property type="match status" value="2"/>
</dbReference>
<organism evidence="4 5">
    <name type="scientific">Candidatus Mediterraneibacter caccavium</name>
    <dbReference type="NCBI Taxonomy" id="2838661"/>
    <lineage>
        <taxon>Bacteria</taxon>
        <taxon>Bacillati</taxon>
        <taxon>Bacillota</taxon>
        <taxon>Clostridia</taxon>
        <taxon>Lachnospirales</taxon>
        <taxon>Lachnospiraceae</taxon>
        <taxon>Mediterraneibacter</taxon>
    </lineage>
</organism>
<keyword evidence="2" id="KW-1133">Transmembrane helix</keyword>
<feature type="compositionally biased region" description="Polar residues" evidence="1">
    <location>
        <begin position="15"/>
        <end position="26"/>
    </location>
</feature>
<feature type="transmembrane region" description="Helical" evidence="2">
    <location>
        <begin position="78"/>
        <end position="98"/>
    </location>
</feature>
<evidence type="ECO:0000256" key="2">
    <source>
        <dbReference type="SAM" id="Phobius"/>
    </source>
</evidence>
<dbReference type="PANTHER" id="PTHR34473:SF2">
    <property type="entry name" value="UPF0699 TRANSMEMBRANE PROTEIN YDBT"/>
    <property type="match status" value="1"/>
</dbReference>
<comment type="caution">
    <text evidence="4">The sequence shown here is derived from an EMBL/GenBank/DDBJ whole genome shotgun (WGS) entry which is preliminary data.</text>
</comment>
<feature type="transmembrane region" description="Helical" evidence="2">
    <location>
        <begin position="35"/>
        <end position="58"/>
    </location>
</feature>
<gene>
    <name evidence="4" type="ORF">H9981_01520</name>
</gene>
<feature type="domain" description="YdbS-like PH" evidence="3">
    <location>
        <begin position="309"/>
        <end position="354"/>
    </location>
</feature>